<evidence type="ECO:0000256" key="4">
    <source>
        <dbReference type="ARBA" id="ARBA00022702"/>
    </source>
</evidence>
<dbReference type="EMBL" id="CM031838">
    <property type="protein sequence ID" value="KAG6677768.1"/>
    <property type="molecule type" value="Genomic_DNA"/>
</dbReference>
<gene>
    <name evidence="8" type="ORF">I3842_14G042600</name>
</gene>
<dbReference type="InterPro" id="IPR008801">
    <property type="entry name" value="RALF"/>
</dbReference>
<dbReference type="GO" id="GO:0040008">
    <property type="term" value="P:regulation of growth"/>
    <property type="evidence" value="ECO:0007669"/>
    <property type="project" value="UniProtKB-ARBA"/>
</dbReference>
<dbReference type="GO" id="GO:0005179">
    <property type="term" value="F:hormone activity"/>
    <property type="evidence" value="ECO:0007669"/>
    <property type="project" value="UniProtKB-KW"/>
</dbReference>
<evidence type="ECO:0000256" key="6">
    <source>
        <dbReference type="ARBA" id="ARBA00023157"/>
    </source>
</evidence>
<protein>
    <submittedName>
        <fullName evidence="8">Uncharacterized protein</fullName>
    </submittedName>
</protein>
<evidence type="ECO:0000313" key="8">
    <source>
        <dbReference type="EMBL" id="KAG6677768.1"/>
    </source>
</evidence>
<keyword evidence="6" id="KW-1015">Disulfide bond</keyword>
<sequence>MKGLLLCLVLIISMVVLRGGTGASASNIDVGVLDPCKKPGGPHPGCNHDAKAPPQEANKYQHGCNREYHCRH</sequence>
<evidence type="ECO:0000256" key="1">
    <source>
        <dbReference type="ARBA" id="ARBA00004613"/>
    </source>
</evidence>
<name>A0A922A9Z1_CARIL</name>
<proteinExistence type="inferred from homology"/>
<reference evidence="8" key="1">
    <citation type="submission" date="2021-01" db="EMBL/GenBank/DDBJ databases">
        <authorList>
            <person name="Lovell J.T."/>
            <person name="Bentley N."/>
            <person name="Bhattarai G."/>
            <person name="Jenkins J.W."/>
            <person name="Sreedasyam A."/>
            <person name="Alarcon Y."/>
            <person name="Bock C."/>
            <person name="Boston L."/>
            <person name="Carlson J."/>
            <person name="Cervantes K."/>
            <person name="Clermont K."/>
            <person name="Krom N."/>
            <person name="Kubenka K."/>
            <person name="Mamidi S."/>
            <person name="Mattison C."/>
            <person name="Monteros M."/>
            <person name="Pisani C."/>
            <person name="Plott C."/>
            <person name="Rajasekar S."/>
            <person name="Rhein H.S."/>
            <person name="Rohla C."/>
            <person name="Song M."/>
            <person name="Hilaire R.S."/>
            <person name="Shu S."/>
            <person name="Wells L."/>
            <person name="Wang X."/>
            <person name="Webber J."/>
            <person name="Heerema R.J."/>
            <person name="Klein P."/>
            <person name="Conner P."/>
            <person name="Grauke L."/>
            <person name="Grimwood J."/>
            <person name="Schmutz J."/>
            <person name="Randall J.J."/>
        </authorList>
    </citation>
    <scope>NUCLEOTIDE SEQUENCE</scope>
    <source>
        <tissue evidence="8">Leaf</tissue>
    </source>
</reference>
<keyword evidence="3" id="KW-0964">Secreted</keyword>
<comment type="subcellular location">
    <subcellularLocation>
        <location evidence="1">Secreted</location>
    </subcellularLocation>
</comment>
<keyword evidence="5 7" id="KW-0732">Signal</keyword>
<evidence type="ECO:0000256" key="7">
    <source>
        <dbReference type="SAM" id="SignalP"/>
    </source>
</evidence>
<evidence type="ECO:0000313" key="9">
    <source>
        <dbReference type="Proteomes" id="UP000811246"/>
    </source>
</evidence>
<dbReference type="AlphaFoldDB" id="A0A922A9Z1"/>
<dbReference type="Pfam" id="PF05498">
    <property type="entry name" value="RALF"/>
    <property type="match status" value="1"/>
</dbReference>
<organism evidence="8 9">
    <name type="scientific">Carya illinoinensis</name>
    <name type="common">Pecan</name>
    <dbReference type="NCBI Taxonomy" id="32201"/>
    <lineage>
        <taxon>Eukaryota</taxon>
        <taxon>Viridiplantae</taxon>
        <taxon>Streptophyta</taxon>
        <taxon>Embryophyta</taxon>
        <taxon>Tracheophyta</taxon>
        <taxon>Spermatophyta</taxon>
        <taxon>Magnoliopsida</taxon>
        <taxon>eudicotyledons</taxon>
        <taxon>Gunneridae</taxon>
        <taxon>Pentapetalae</taxon>
        <taxon>rosids</taxon>
        <taxon>fabids</taxon>
        <taxon>Fagales</taxon>
        <taxon>Juglandaceae</taxon>
        <taxon>Carya</taxon>
    </lineage>
</organism>
<comment type="caution">
    <text evidence="8">The sequence shown here is derived from an EMBL/GenBank/DDBJ whole genome shotgun (WGS) entry which is preliminary data.</text>
</comment>
<keyword evidence="4" id="KW-0372">Hormone</keyword>
<evidence type="ECO:0000256" key="2">
    <source>
        <dbReference type="ARBA" id="ARBA00009178"/>
    </source>
</evidence>
<accession>A0A922A9Z1</accession>
<dbReference type="Proteomes" id="UP000811246">
    <property type="component" value="Chromosome 14"/>
</dbReference>
<evidence type="ECO:0000256" key="5">
    <source>
        <dbReference type="ARBA" id="ARBA00022729"/>
    </source>
</evidence>
<comment type="similarity">
    <text evidence="2">Belongs to the plant rapid alkalinization factor (RALF) family.</text>
</comment>
<feature type="signal peptide" evidence="7">
    <location>
        <begin position="1"/>
        <end position="22"/>
    </location>
</feature>
<feature type="chain" id="PRO_5037919480" evidence="7">
    <location>
        <begin position="23"/>
        <end position="72"/>
    </location>
</feature>
<dbReference type="GO" id="GO:0005576">
    <property type="term" value="C:extracellular region"/>
    <property type="evidence" value="ECO:0007669"/>
    <property type="project" value="UniProtKB-SubCell"/>
</dbReference>
<evidence type="ECO:0000256" key="3">
    <source>
        <dbReference type="ARBA" id="ARBA00022525"/>
    </source>
</evidence>